<dbReference type="Pfam" id="PF00632">
    <property type="entry name" value="HECT"/>
    <property type="match status" value="1"/>
</dbReference>
<evidence type="ECO:0000256" key="8">
    <source>
        <dbReference type="ARBA" id="ARBA00022737"/>
    </source>
</evidence>
<dbReference type="PROSITE" id="PS51416">
    <property type="entry name" value="MIB_HERC2"/>
    <property type="match status" value="1"/>
</dbReference>
<dbReference type="GO" id="GO:0008104">
    <property type="term" value="P:intracellular protein localization"/>
    <property type="evidence" value="ECO:0007669"/>
    <property type="project" value="TreeGrafter"/>
</dbReference>
<dbReference type="GO" id="GO:0016020">
    <property type="term" value="C:membrane"/>
    <property type="evidence" value="ECO:0007669"/>
    <property type="project" value="TreeGrafter"/>
</dbReference>
<dbReference type="FunFam" id="1.25.10.10:FF:000262">
    <property type="entry name" value="HEAT repeat-containing protein 5B"/>
    <property type="match status" value="1"/>
</dbReference>
<dbReference type="InterPro" id="IPR012919">
    <property type="entry name" value="SUN_dom"/>
</dbReference>
<dbReference type="FunFam" id="3.90.1750.10:FF:000021">
    <property type="entry name" value="E3 ubiquitin-protein ligase HECTD1 isoform X1"/>
    <property type="match status" value="1"/>
</dbReference>
<dbReference type="Pfam" id="PF12796">
    <property type="entry name" value="Ank_2"/>
    <property type="match status" value="1"/>
</dbReference>
<evidence type="ECO:0000256" key="1">
    <source>
        <dbReference type="ARBA" id="ARBA00000885"/>
    </source>
</evidence>
<comment type="pathway">
    <text evidence="2">Protein modification; protein ubiquitination.</text>
</comment>
<comment type="catalytic activity">
    <reaction evidence="1">
        <text>S-ubiquitinyl-[E2 ubiquitin-conjugating enzyme]-L-cysteine + [acceptor protein]-L-lysine = [E2 ubiquitin-conjugating enzyme]-L-cysteine + N(6)-ubiquitinyl-[acceptor protein]-L-lysine.</text>
        <dbReference type="EC" id="2.3.2.26"/>
    </reaction>
</comment>
<feature type="repeat" description="ANK" evidence="15">
    <location>
        <begin position="2672"/>
        <end position="2704"/>
    </location>
</feature>
<dbReference type="GO" id="GO:0006897">
    <property type="term" value="P:endocytosis"/>
    <property type="evidence" value="ECO:0007669"/>
    <property type="project" value="TreeGrafter"/>
</dbReference>
<evidence type="ECO:0000256" key="17">
    <source>
        <dbReference type="SAM" id="MobiDB-lite"/>
    </source>
</evidence>
<dbReference type="FunFam" id="1.25.10.10:FF:000051">
    <property type="entry name" value="E3 ubiquitin-protein ligase HECTD1 isoform X1"/>
    <property type="match status" value="1"/>
</dbReference>
<feature type="region of interest" description="Disordered" evidence="17">
    <location>
        <begin position="2732"/>
        <end position="2759"/>
    </location>
</feature>
<dbReference type="FunFam" id="3.30.2410.10:FF:000007">
    <property type="entry name" value="Putative E3 ubiquitin-protein ligase HECTD1"/>
    <property type="match status" value="1"/>
</dbReference>
<dbReference type="PANTHER" id="PTHR21663">
    <property type="entry name" value="HYPOTHETICAL HEAT DOMAIN-CONTAINING"/>
    <property type="match status" value="1"/>
</dbReference>
<organism evidence="20 21">
    <name type="scientific">Pelobates cultripes</name>
    <name type="common">Western spadefoot toad</name>
    <dbReference type="NCBI Taxonomy" id="61616"/>
    <lineage>
        <taxon>Eukaryota</taxon>
        <taxon>Metazoa</taxon>
        <taxon>Chordata</taxon>
        <taxon>Craniata</taxon>
        <taxon>Vertebrata</taxon>
        <taxon>Euteleostomi</taxon>
        <taxon>Amphibia</taxon>
        <taxon>Batrachia</taxon>
        <taxon>Anura</taxon>
        <taxon>Pelobatoidea</taxon>
        <taxon>Pelobatidae</taxon>
        <taxon>Pelobates</taxon>
    </lineage>
</organism>
<name>A0AAD1TJ81_PELCU</name>
<dbReference type="InterPro" id="IPR040108">
    <property type="entry name" value="Laa1/Sip1/HEATR5"/>
</dbReference>
<evidence type="ECO:0000256" key="12">
    <source>
        <dbReference type="ARBA" id="ARBA00068438"/>
    </source>
</evidence>
<dbReference type="FunFam" id="1.25.40.20:FF:000033">
    <property type="entry name" value="E3 ubiquitin-protein ligase HECTD1 isoform X2"/>
    <property type="match status" value="1"/>
</dbReference>
<feature type="compositionally biased region" description="Polar residues" evidence="17">
    <location>
        <begin position="3795"/>
        <end position="3824"/>
    </location>
</feature>
<comment type="subunit">
    <text evidence="11">Interacts with IGSF1.</text>
</comment>
<dbReference type="SMART" id="SM00248">
    <property type="entry name" value="ANK"/>
    <property type="match status" value="3"/>
</dbReference>
<keyword evidence="6" id="KW-0597">Phosphoprotein</keyword>
<dbReference type="InterPro" id="IPR037252">
    <property type="entry name" value="Mib_Herc2_sf"/>
</dbReference>
<dbReference type="GO" id="GO:0005829">
    <property type="term" value="C:cytosol"/>
    <property type="evidence" value="ECO:0007669"/>
    <property type="project" value="GOC"/>
</dbReference>
<dbReference type="FunFam" id="2.60.120.260:FF:000014">
    <property type="entry name" value="E3 ubiquitin-protein ligase HECTD1 isoform X1"/>
    <property type="match status" value="1"/>
</dbReference>
<dbReference type="Gene3D" id="2.60.120.260">
    <property type="entry name" value="Galactose-binding domain-like"/>
    <property type="match status" value="1"/>
</dbReference>
<evidence type="ECO:0000256" key="6">
    <source>
        <dbReference type="ARBA" id="ARBA00022553"/>
    </source>
</evidence>
<keyword evidence="8" id="KW-0677">Repeat</keyword>
<dbReference type="EMBL" id="OW240924">
    <property type="protein sequence ID" value="CAH2328261.1"/>
    <property type="molecule type" value="Genomic_DNA"/>
</dbReference>
<dbReference type="CDD" id="cd00078">
    <property type="entry name" value="HECTc"/>
    <property type="match status" value="1"/>
</dbReference>
<keyword evidence="7" id="KW-0808">Transferase</keyword>
<reference evidence="20" key="1">
    <citation type="submission" date="2022-03" db="EMBL/GenBank/DDBJ databases">
        <authorList>
            <person name="Alioto T."/>
            <person name="Alioto T."/>
            <person name="Gomez Garrido J."/>
        </authorList>
    </citation>
    <scope>NUCLEOTIDE SEQUENCE</scope>
</reference>
<feature type="region of interest" description="Disordered" evidence="17">
    <location>
        <begin position="3685"/>
        <end position="3728"/>
    </location>
</feature>
<dbReference type="FunFam" id="2.30.30.40:FF:000085">
    <property type="entry name" value="E3 ubiquitin-protein ligase HECTD1 isoform X1"/>
    <property type="match status" value="1"/>
</dbReference>
<dbReference type="CDD" id="cd21062">
    <property type="entry name" value="BTHB_HectD1"/>
    <property type="match status" value="1"/>
</dbReference>
<dbReference type="Pfam" id="PF20210">
    <property type="entry name" value="Laa1_Sip1_HTR5"/>
    <property type="match status" value="1"/>
</dbReference>
<dbReference type="Gene3D" id="3.30.2160.10">
    <property type="entry name" value="Hect, E3 ligase catalytic domain"/>
    <property type="match status" value="1"/>
</dbReference>
<dbReference type="InterPro" id="IPR036770">
    <property type="entry name" value="Ankyrin_rpt-contain_sf"/>
</dbReference>
<feature type="active site" description="Glycyl thioester intermediate" evidence="16">
    <location>
        <position position="4789"/>
    </location>
</feature>
<dbReference type="GO" id="GO:0005794">
    <property type="term" value="C:Golgi apparatus"/>
    <property type="evidence" value="ECO:0007669"/>
    <property type="project" value="TreeGrafter"/>
</dbReference>
<keyword evidence="21" id="KW-1185">Reference proteome</keyword>
<dbReference type="Gene3D" id="3.30.2410.10">
    <property type="entry name" value="Hect, E3 ligase catalytic domain"/>
    <property type="match status" value="1"/>
</dbReference>
<dbReference type="InterPro" id="IPR041200">
    <property type="entry name" value="FKBP3_BTHB"/>
</dbReference>
<dbReference type="InterPro" id="IPR016024">
    <property type="entry name" value="ARM-type_fold"/>
</dbReference>
<dbReference type="InterPro" id="IPR008979">
    <property type="entry name" value="Galactose-bd-like_sf"/>
</dbReference>
<dbReference type="FunFam" id="1.10.720.80:FF:000001">
    <property type="entry name" value="E3 ubiquitin-protein ligase HECTD1 isoform X3"/>
    <property type="match status" value="1"/>
</dbReference>
<feature type="compositionally biased region" description="Polar residues" evidence="17">
    <location>
        <begin position="3685"/>
        <end position="3695"/>
    </location>
</feature>
<sequence>MERRDRLLLLLDITGLEEPQRGLRVLEWLRYLRAVLPVTPRAEIKENQKQLIEQLTLIMTGSPGPPARRLLAHNLAVIYSSGDTFSVYETIDRCNELIRSKDDSPSYLPSKLAAVACLGALYQKLGRLLGSTFSDTVSNLLKVLRNAESQGRFEIMLSLEHIVTGLGSSAAPCHRDIYKAARSCLTDRSMSVRCATAQCLLALQNEATFMWTSDLESLVSLCFKAFEGSSYEVRLGVSKLLGKVLARAVQGSTSGNNSQKQSLRKLSLQDALGLLSTGFLRGNSSFLRGGSDLLGGATSTTRQVRLGATQAYIIFVSTLGGQWLARNVPVLLSHVLDLMSHPKATPNPVEAACARRCTSYILGATLGELLGEKAQLAAAREICEVIRKVMKTVDAVLSDSNLETRYSTTDVSASQHILVCTLQEFGDLTLGLGTIAAPLLRDPSAGVLDTVISVILHPSISARLAAAWCLRCIVVSLPSLAAPVLDRCTERLSALKSSPDAVSGYSLAIAALLGSIRLCPLGVPHGKGKVIMSLAEDLLCSASQNSRLSTQRTQAGWLLIASLMTLGPAMVRPHLGRLFLLWRSVFPLTPKDLDTELSRGDAFTWQVTLEGRSGALSAIQSLVTYCGELLNDDVLSRLLPPLPCAVALLTWLPSLQKTYGSPLKACSVLYRQRLYQLLVLLPPKTYEGHFCIVMKELVADLTSPDYNPGGAAFLLPSLCHQDDLNLLGPLLQDTDHRGIEEQLLLSSGIPGGGLEYDIHAIYQMSHERESAPTPLPSAFTVIQSAASLFGVLLSHMPESQRPQILGQLLDAIKQTKGSRQHSVQLSALSALSCFLKHLSSNRNSLESEEARIPCLCLIMGALESNSPWLRCAAVEAMARLAQVAADAGYTAGLAQASFDKLKTARDVVARTGHSLVLGSLHRYLGGLTSALHLASCVSVLHSLSQDTTSPEVQNWALYSLSIIIDSSGPLYHVHVEATFNLLLTGLLTTSLSHSEVHRSLGCCLSALLNTLGPELQGSGDVVASQRNACLLACSVMQENPDCLVQAQGISCLQQLHMFAPKHVNLSSLVPTLCVHLCSPHLHLRRAVLACLRQLAQREAAEVSEHAMTMVKDGQEDFNMDVNMRELGLEGVLLSLLDKESDSQLLRDVKETLLHMQNCTGLARLSFWIRLHKDILSASADFAAVTSVDTTQEEEGDRGWADSVLTSQTEEVLTPSVSPRWRTRIFSMECVCLLIAQCEAVGGTHFNMALAQELKDKEPDRDFLVLHLQDLIRMSFMAATDHSEQLRLVGLQALLLIIQRFSAVPEPEFPGHLILEQYQANVVAAVRPAFNADTPPDVTAKACQVCSAWLASGVVKDPADLHRVQQLLLSSLSRVQVVKETPSVYSESTSTMEALAVLKAWAEIYIAAMEKITAEGAVGEATSEVLMPRVQADISTLSRLWLAVLQDHALLTLPTECSKQLPVQGGSFYTAETSNAARPHYLCSWAPILHASSLWLSNCGFLLSDQDEGSCHLSRPVTPTSIGQEDGSKNQAKSPEDLNSERFHLILGICVEFLCCPPVDAPIERITACLRALRALLIVAWPRTQIGADPNLAIELISVLHRLLVMRESPEVQHLVLEVGRQILSAAQEHVKERRRSAEVDDGAEEKETLPVFGEGHDTGGLVPGQSLVLAALELCLCMLVRQLPQLSPRLSGGSKGSVVKAQSLSHDASLLVSDSLGILAELPSLCSPEGSVSVLPTLLYLVVGVLKITAENLPEGRLPLTVTSALQALKVIVSSPMSRVEKTRASWNSLLRSAAISLLQAWDSGHEVALDSMSLLTALTVFLLSANPEVLAEPDLQSACLQRFSHSIDSKDPNEQLKCYRLLLSIFQHPASDAVAPYVCNLAPHVVRHLSHAESRKPQSLAELMVLQEGVHLMQALIAASEEQNRPFMISVLLHLLVSFLLDENTLCSTPPYSKALHDFSLQSLTQFGTLHPDQFRLFMGTFPALRSRVEAALRGNQESIKPKRTASNPKSGGHGSPSIQLKTNFFVLIAESTPYTPYGRGMDAATQSINTGELTLQNTEHLKSSKMPIVFVYQQLIYWIVFLTRAKFLLVEQMHLPVEYHSSACNIVDVVMESVDRQITTWTIKFNGKQGKNREGAGHGKFHASCVWSGRTLIVGGGRSVTAPPGGCGRECLLRAEPRPETRDTLRVIPGSAEAVRPRPAPHGQGEGCQQIQQVLRKGTKTKMADVDPDTLLEWLQMGQGDERDMQLIALEQLCMLLLMSDNVDRCFETCPPRTFLPALCKIFLDESAPDNVLEVTARAITYYLDVSAECTRRIVGVEGAIKALCNRLVVVELNNRTSRDLAEQCVKVLELICTRESGAVFEAGGLNCVLTFIRDSGHLVHKDTLHSAMAVVSRLCGKMEPQDASLETCVESLSSLLKHEDHQVSDGALRCFASLADRFTRRGVDPAPLAQHGLTEELLSRMASAGGTVSGPPSACKAGRGTSGGPSTSGDSKISNQVSTIVSLLSTLCRGSPVVTHDLLRAELLDSMESALQGDERCVLDTMRLVDLLLVLLFEGRKALPKSSAGSTGRIPGLRRLDSSGERSHRQLIDCIRSKDTDALIDAIDTGGVCEGRTEAFTGARGKYRILKKSFEVNFMDDVGQTLLNWASAFGTQEMVEFLCERGADVNRGQRSSSLHYAACFGRPQVAKTLLRHGANPDLRDEDGKTPLDKARERGHSEVVAILQSPGDWMCPVNKGDDKKKKDSNREEEECNEPKGDPEMAPIYLKRLLPVFAQTFQQTMLPSIRKASLALIRKMIHFCSEALLKEVCDSDAGHNLPTVLVEITATVLDQEDDDDGHLLALQIIRDLVDKGDDLFLDQLARLGVISKVSTLAGPTSDDENEEDPKPEKEDEPQEDAKELQQGRPYHWRDWSVIRGRDCLYIWSDAAALELSNGSNGWFRFILDGKLATMYSSGSPEGGSDSSESRSEFLEKLQRARGQVKPSTASQPFLSSPGPCKLTVGNWSLTCLKDGEIAIHNSDGQQATILKEDLPGFVFESNRGTKHSFTAETSLGSEFVTGWTGKRGRKLKSKLEKTKQKVRTMARDLYDDHFKAVESMPRGVVVTLRNIATQLESSWELHTNRQCIEGENTWRDLMKTALENLIVLLKDENTISPYEMCSSGLVQSLLTVLNNSEDFDNKHDCGQLVERLNVLKTAFSENEDDESRPAIALIRKLIAVLESIERLPLHLYDTPGSSYNLQILTRRLRFRLERAPGETSLIDRTGRMLKMEPLATVESLEQYLLKMVAKQWYDFDRSSFVFVRKLREGQSCVFRHQHDFDDNGIMYWIGTNAKTAYEWVNPAAYGLVVVTSSEGRNLPYGRLEDILSRDSSALNCHTNDDKSAWFAIDLGLWIVPSAYTLRHARGYGRSALRNWVFQVSKDGQNWTTLYTHVDDCSLNEPGSTATWPLDPAKEEKQGWRHIRIKQTGKNASGQTHYLSLSGFELYGTVTGVCEDQLGKAAKEAEANLRRQRRLVRSQVLKYMVPGARVIRGIDWKWRDQDGSSQGEGTVTGELHNGWIDVIWDAGGSNSYRMGAEGKFDLKLAPGYDPDSAVSSKPVSSTVAGTPPSWSSLVKNNCPDKAPPHSSSSSTCTIAGGVTGSCSRKGSCSSVCSVASSSDMSLSCAKTERRTEEAGSDVQQDAILVLSSNPAASGSSTCPQGMETVGEGGERKTGETPTISMGMVSISSPDVSSVSELSNKEAAVPRPLGSSASNRLSVSSLLAAGAPMSSSASVPNLSSRETSSLESFVRRVANIARTNATNNMNLSRSSSDNNTNTLGRNAVSSATSPLMGAQSFPNLTTTGTTSTVTMSTSSVTSSNVATATTGLSVGQSLSNTLTTSLTSTSSESDTGQEAEYSLYDFLDSCRASTLLAELDDDEDLPEPDEEDDENEDDNQEEQEYEEVMASSQSCTDVSWCPGQEEEEYETKGGRRRTWDDDYVLKRQFSALVPAFDPRPGRTNVQQTTDLEIPAPGTPHSELLEEVECAPPPRLSLTLKVTGLGSGREVELPLSNFRSTIFFYVQKLLQLSCNGSVKSDKLRRIWEPTYTIMYREMKDSDKQKESGRMGCWSVEHVEQSLGTDSLPKNDLITYLQRNADPSFLRRWKLTGTNKSIRKNRNCSQLIAAYKDFCENGCKSAVMPAALSTLQSADILIHAREQAQAKAGSGQNSCGVEDVLQLLRILYIVASDPYSTRTPQEEDDEMLLFSVPAEEFTSKKITTKILQQIEEPLALASGALPDWCEQLTSKCPFLIPFETRQLYFTCTAFGASRAIVWLQNRREATVERSRTASAVRRDDPGEFRVGRLKHERVKVPRGESLMEWAENVMQIHADRKSVLEVEFLGEEGTGLGPTLEFYALVAAEFQKTDLGIWLCDDDFPDDESRQVDLGGGLKPPGYYVQRSCGLFVAPYPQDSEELDRVTRLCHFLGIFLAKCIQDNRLVDLPISKPFFRLMCMGDIKSNMSKLLYASRGDESEHCTESQSEASTEDGHDALSVGSFEEDSKSEFILDPPKPKPPAWFQGILTWEDFELVNPHRARFLRDIKELAVKRRHILGNRSLSEDEKNTQLQELMLKNPTGSGSPVSIEDLGLNFQFCPSSRVYGFSSVDLKPNGEDEVVSIDNAEEYVDLMFDFCMQTGVQKQMEAFRSGFNKVFPMEKLGSFSHEEVQMILCGNQSPSWSAEDIINYTEPKLGYTRESPGFLRFVRVLCGMSSDERKAFLQFTTGCSTLPPGGLANLHPRLTVVRKVDATDASYPSVNTCVHYLKLPEYSSEEIMRDRLLAATMEKGFHLN</sequence>
<dbReference type="FunFam" id="1.25.10.10:FF:000098">
    <property type="entry name" value="HEAT repeat-containing protein 5A isoform X2"/>
    <property type="match status" value="1"/>
</dbReference>
<dbReference type="SUPFAM" id="SSF56204">
    <property type="entry name" value="Hect, E3 ligase catalytic domain"/>
    <property type="match status" value="1"/>
</dbReference>
<dbReference type="PROSITE" id="PS50297">
    <property type="entry name" value="ANK_REP_REGION"/>
    <property type="match status" value="2"/>
</dbReference>
<proteinExistence type="inferred from homology"/>
<feature type="region of interest" description="Disordered" evidence="17">
    <location>
        <begin position="1513"/>
        <end position="1534"/>
    </location>
</feature>
<evidence type="ECO:0000256" key="9">
    <source>
        <dbReference type="ARBA" id="ARBA00022786"/>
    </source>
</evidence>
<feature type="region of interest" description="Disordered" evidence="17">
    <location>
        <begin position="2466"/>
        <end position="2495"/>
    </location>
</feature>
<dbReference type="InterPro" id="IPR002110">
    <property type="entry name" value="Ankyrin_rpt"/>
</dbReference>
<evidence type="ECO:0000256" key="10">
    <source>
        <dbReference type="ARBA" id="ARBA00023043"/>
    </source>
</evidence>
<dbReference type="InterPro" id="IPR046837">
    <property type="entry name" value="Laa1/Sip1/HEATR5-like_HEAT"/>
</dbReference>
<dbReference type="InterPro" id="IPR000569">
    <property type="entry name" value="HECT_dom"/>
</dbReference>
<dbReference type="GO" id="GO:0030139">
    <property type="term" value="C:endocytic vesicle"/>
    <property type="evidence" value="ECO:0007669"/>
    <property type="project" value="TreeGrafter"/>
</dbReference>
<dbReference type="Pfam" id="PF06701">
    <property type="entry name" value="MIB_HERC2"/>
    <property type="match status" value="1"/>
</dbReference>
<feature type="compositionally biased region" description="Polar residues" evidence="17">
    <location>
        <begin position="1516"/>
        <end position="1532"/>
    </location>
</feature>
<dbReference type="GO" id="GO:0046872">
    <property type="term" value="F:metal ion binding"/>
    <property type="evidence" value="ECO:0007669"/>
    <property type="project" value="InterPro"/>
</dbReference>
<dbReference type="PANTHER" id="PTHR21663:SF1">
    <property type="entry name" value="HEAT REPEAT-CONTAINING PROTEIN 5A"/>
    <property type="match status" value="1"/>
</dbReference>
<dbReference type="Pfam" id="PF07738">
    <property type="entry name" value="Sad1_UNC"/>
    <property type="match status" value="1"/>
</dbReference>
<evidence type="ECO:0000256" key="14">
    <source>
        <dbReference type="ARBA" id="ARBA00077385"/>
    </source>
</evidence>
<keyword evidence="9 16" id="KW-0833">Ubl conjugation pathway</keyword>
<dbReference type="PROSITE" id="PS50088">
    <property type="entry name" value="ANK_REPEAT"/>
    <property type="match status" value="2"/>
</dbReference>
<gene>
    <name evidence="20" type="ORF">PECUL_23A000831</name>
</gene>
<feature type="compositionally biased region" description="Acidic residues" evidence="17">
    <location>
        <begin position="3909"/>
        <end position="3938"/>
    </location>
</feature>
<feature type="domain" description="MIB/HERC2" evidence="19">
    <location>
        <begin position="3512"/>
        <end position="3584"/>
    </location>
</feature>
<dbReference type="InterPro" id="IPR010606">
    <property type="entry name" value="Mib_Herc2"/>
</dbReference>
<feature type="domain" description="HECT" evidence="18">
    <location>
        <begin position="4361"/>
        <end position="4820"/>
    </location>
</feature>
<dbReference type="GO" id="GO:0042147">
    <property type="term" value="P:retrograde transport, endosome to Golgi"/>
    <property type="evidence" value="ECO:0007669"/>
    <property type="project" value="TreeGrafter"/>
</dbReference>
<dbReference type="Gene3D" id="2.30.30.40">
    <property type="entry name" value="SH3 Domains"/>
    <property type="match status" value="1"/>
</dbReference>
<dbReference type="Gene3D" id="3.90.1750.10">
    <property type="entry name" value="Hect, E3 ligase catalytic domains"/>
    <property type="match status" value="2"/>
</dbReference>
<dbReference type="Gene3D" id="1.25.10.10">
    <property type="entry name" value="Leucine-rich Repeat Variant"/>
    <property type="match status" value="3"/>
</dbReference>
<dbReference type="GO" id="GO:0061630">
    <property type="term" value="F:ubiquitin protein ligase activity"/>
    <property type="evidence" value="ECO:0007669"/>
    <property type="project" value="UniProtKB-EC"/>
</dbReference>
<evidence type="ECO:0000256" key="4">
    <source>
        <dbReference type="ARBA" id="ARBA00008304"/>
    </source>
</evidence>
<feature type="repeat" description="ANK" evidence="15">
    <location>
        <begin position="2641"/>
        <end position="2673"/>
    </location>
</feature>
<feature type="region of interest" description="Disordered" evidence="17">
    <location>
        <begin position="1997"/>
        <end position="2019"/>
    </location>
</feature>
<dbReference type="InterPro" id="IPR035983">
    <property type="entry name" value="Hect_E3_ubiquitin_ligase"/>
</dbReference>
<dbReference type="SMART" id="SM00119">
    <property type="entry name" value="HECTc"/>
    <property type="match status" value="1"/>
</dbReference>
<dbReference type="SUPFAM" id="SSF49785">
    <property type="entry name" value="Galactose-binding domain-like"/>
    <property type="match status" value="1"/>
</dbReference>
<evidence type="ECO:0000313" key="20">
    <source>
        <dbReference type="EMBL" id="CAH2328261.1"/>
    </source>
</evidence>
<evidence type="ECO:0000256" key="16">
    <source>
        <dbReference type="PROSITE-ProRule" id="PRU00104"/>
    </source>
</evidence>
<dbReference type="Gene3D" id="1.25.40.20">
    <property type="entry name" value="Ankyrin repeat-containing domain"/>
    <property type="match status" value="1"/>
</dbReference>
<evidence type="ECO:0000313" key="21">
    <source>
        <dbReference type="Proteomes" id="UP001295444"/>
    </source>
</evidence>
<protein>
    <recommendedName>
        <fullName evidence="12">E3 ubiquitin-protein ligase HECTD1</fullName>
        <ecNumber evidence="5">2.3.2.26</ecNumber>
    </recommendedName>
    <alternativeName>
        <fullName evidence="13">HEAT repeat-containing protein 5A</fullName>
    </alternativeName>
    <alternativeName>
        <fullName evidence="14">HECT domain-containing protein 1</fullName>
    </alternativeName>
</protein>
<dbReference type="EC" id="2.3.2.26" evidence="5"/>
<dbReference type="SUPFAM" id="SSF48403">
    <property type="entry name" value="Ankyrin repeat"/>
    <property type="match status" value="1"/>
</dbReference>
<evidence type="ECO:0000256" key="7">
    <source>
        <dbReference type="ARBA" id="ARBA00022679"/>
    </source>
</evidence>
<keyword evidence="10 15" id="KW-0040">ANK repeat</keyword>
<evidence type="ECO:0000259" key="18">
    <source>
        <dbReference type="PROSITE" id="PS50237"/>
    </source>
</evidence>
<evidence type="ECO:0000256" key="15">
    <source>
        <dbReference type="PROSITE-ProRule" id="PRU00023"/>
    </source>
</evidence>
<feature type="region of interest" description="Disordered" evidence="17">
    <location>
        <begin position="3795"/>
        <end position="3855"/>
    </location>
</feature>
<evidence type="ECO:0000256" key="2">
    <source>
        <dbReference type="ARBA" id="ARBA00004906"/>
    </source>
</evidence>
<dbReference type="GO" id="GO:0016874">
    <property type="term" value="F:ligase activity"/>
    <property type="evidence" value="ECO:0007669"/>
    <property type="project" value="UniProtKB-KW"/>
</dbReference>
<feature type="compositionally biased region" description="Basic and acidic residues" evidence="17">
    <location>
        <begin position="2737"/>
        <end position="2747"/>
    </location>
</feature>
<dbReference type="PROSITE" id="PS50237">
    <property type="entry name" value="HECT"/>
    <property type="match status" value="1"/>
</dbReference>
<dbReference type="FunFam" id="3.30.2160.10:FF:000009">
    <property type="entry name" value="E3 ubiquitin-protein ligase HECTD1 isoform X1"/>
    <property type="match status" value="1"/>
</dbReference>
<feature type="compositionally biased region" description="Basic and acidic residues" evidence="17">
    <location>
        <begin position="2885"/>
        <end position="2903"/>
    </location>
</feature>
<comment type="similarity">
    <text evidence="3">Belongs to the UPL family. K-HECT subfamily.</text>
</comment>
<dbReference type="Gene3D" id="1.10.720.80">
    <property type="match status" value="1"/>
</dbReference>
<evidence type="ECO:0000256" key="3">
    <source>
        <dbReference type="ARBA" id="ARBA00006331"/>
    </source>
</evidence>
<dbReference type="Proteomes" id="UP001295444">
    <property type="component" value="Chromosome 13"/>
</dbReference>
<dbReference type="FunFam" id="3.90.1750.10:FF:000018">
    <property type="entry name" value="E3 ubiquitin-protein ligase HECTD1 isoform X1"/>
    <property type="match status" value="1"/>
</dbReference>
<feature type="region of interest" description="Disordered" evidence="17">
    <location>
        <begin position="3909"/>
        <end position="3966"/>
    </location>
</feature>
<evidence type="ECO:0000256" key="5">
    <source>
        <dbReference type="ARBA" id="ARBA00012485"/>
    </source>
</evidence>
<feature type="compositionally biased region" description="Low complexity" evidence="17">
    <location>
        <begin position="3836"/>
        <end position="3855"/>
    </location>
</feature>
<dbReference type="GO" id="GO:0016567">
    <property type="term" value="P:protein ubiquitination"/>
    <property type="evidence" value="ECO:0007669"/>
    <property type="project" value="InterPro"/>
</dbReference>
<evidence type="ECO:0000259" key="19">
    <source>
        <dbReference type="PROSITE" id="PS51416"/>
    </source>
</evidence>
<dbReference type="SUPFAM" id="SSF48371">
    <property type="entry name" value="ARM repeat"/>
    <property type="match status" value="4"/>
</dbReference>
<accession>A0AAD1TJ81</accession>
<dbReference type="SUPFAM" id="SSF159034">
    <property type="entry name" value="Mib/herc2 domain-like"/>
    <property type="match status" value="1"/>
</dbReference>
<keyword evidence="20" id="KW-0436">Ligase</keyword>
<dbReference type="InterPro" id="IPR011989">
    <property type="entry name" value="ARM-like"/>
</dbReference>
<comment type="similarity">
    <text evidence="4">Belongs to the HEATR5 family.</text>
</comment>
<evidence type="ECO:0000256" key="11">
    <source>
        <dbReference type="ARBA" id="ARBA00065700"/>
    </source>
</evidence>
<dbReference type="Pfam" id="PF25468">
    <property type="entry name" value="HEAT_HEATR5A"/>
    <property type="match status" value="1"/>
</dbReference>
<feature type="region of interest" description="Disordered" evidence="17">
    <location>
        <begin position="2873"/>
        <end position="2903"/>
    </location>
</feature>
<dbReference type="Pfam" id="PF18410">
    <property type="entry name" value="BTHB"/>
    <property type="match status" value="1"/>
</dbReference>
<evidence type="ECO:0000256" key="13">
    <source>
        <dbReference type="ARBA" id="ARBA00070811"/>
    </source>
</evidence>